<evidence type="ECO:0000256" key="1">
    <source>
        <dbReference type="SAM" id="MobiDB-lite"/>
    </source>
</evidence>
<reference evidence="2 3" key="1">
    <citation type="submission" date="2019-09" db="EMBL/GenBank/DDBJ databases">
        <authorList>
            <person name="Ou C."/>
        </authorList>
    </citation>
    <scope>NUCLEOTIDE SEQUENCE [LARGE SCALE GENOMIC DNA]</scope>
    <source>
        <strain evidence="2">S2</strain>
        <tissue evidence="2">Leaf</tissue>
    </source>
</reference>
<name>A0A5N5HYP0_9ROSA</name>
<feature type="region of interest" description="Disordered" evidence="1">
    <location>
        <begin position="95"/>
        <end position="127"/>
    </location>
</feature>
<protein>
    <submittedName>
        <fullName evidence="2">Uncharacterized protein</fullName>
    </submittedName>
</protein>
<keyword evidence="3" id="KW-1185">Reference proteome</keyword>
<reference evidence="2 3" key="3">
    <citation type="submission" date="2019-11" db="EMBL/GenBank/DDBJ databases">
        <title>A de novo genome assembly of a pear dwarfing rootstock.</title>
        <authorList>
            <person name="Wang F."/>
            <person name="Wang J."/>
            <person name="Li S."/>
            <person name="Zhang Y."/>
            <person name="Fang M."/>
            <person name="Ma L."/>
            <person name="Zhao Y."/>
            <person name="Jiang S."/>
        </authorList>
    </citation>
    <scope>NUCLEOTIDE SEQUENCE [LARGE SCALE GENOMIC DNA]</scope>
    <source>
        <strain evidence="2">S2</strain>
        <tissue evidence="2">Leaf</tissue>
    </source>
</reference>
<dbReference type="EMBL" id="SMOL01000120">
    <property type="protein sequence ID" value="KAB2632708.1"/>
    <property type="molecule type" value="Genomic_DNA"/>
</dbReference>
<dbReference type="AlphaFoldDB" id="A0A5N5HYP0"/>
<proteinExistence type="predicted"/>
<accession>A0A5N5HYP0</accession>
<dbReference type="Proteomes" id="UP000327157">
    <property type="component" value="Chromosome 6"/>
</dbReference>
<evidence type="ECO:0000313" key="3">
    <source>
        <dbReference type="Proteomes" id="UP000327157"/>
    </source>
</evidence>
<dbReference type="OrthoDB" id="1113909at2759"/>
<evidence type="ECO:0000313" key="2">
    <source>
        <dbReference type="EMBL" id="KAB2632708.1"/>
    </source>
</evidence>
<reference evidence="3" key="2">
    <citation type="submission" date="2019-10" db="EMBL/GenBank/DDBJ databases">
        <title>A de novo genome assembly of a pear dwarfing rootstock.</title>
        <authorList>
            <person name="Wang F."/>
            <person name="Wang J."/>
            <person name="Li S."/>
            <person name="Zhang Y."/>
            <person name="Fang M."/>
            <person name="Ma L."/>
            <person name="Zhao Y."/>
            <person name="Jiang S."/>
        </authorList>
    </citation>
    <scope>NUCLEOTIDE SEQUENCE [LARGE SCALE GENOMIC DNA]</scope>
</reference>
<organism evidence="2 3">
    <name type="scientific">Pyrus ussuriensis x Pyrus communis</name>
    <dbReference type="NCBI Taxonomy" id="2448454"/>
    <lineage>
        <taxon>Eukaryota</taxon>
        <taxon>Viridiplantae</taxon>
        <taxon>Streptophyta</taxon>
        <taxon>Embryophyta</taxon>
        <taxon>Tracheophyta</taxon>
        <taxon>Spermatophyta</taxon>
        <taxon>Magnoliopsida</taxon>
        <taxon>eudicotyledons</taxon>
        <taxon>Gunneridae</taxon>
        <taxon>Pentapetalae</taxon>
        <taxon>rosids</taxon>
        <taxon>fabids</taxon>
        <taxon>Rosales</taxon>
        <taxon>Rosaceae</taxon>
        <taxon>Amygdaloideae</taxon>
        <taxon>Maleae</taxon>
        <taxon>Pyrus</taxon>
    </lineage>
</organism>
<sequence>MEFEDDHPSSNHSAPVDSMVVSDSHLVGINMGGTENVCDDPFSNRDISHADLSLTISNLIHEFIVADLEKLALTPPVIRGHLNKAGPILLSEGGMRRVGRNSHGRRNVASSRRFMSSGPNDGVKRSRSPTLEDCLVLPKCFSSSGNSYFPAGSPILFLSKTKCDRKRIEYVKLRSWDSMGFTATSDQYKSWELLRSLSSFSALPWLIFRDFNEVLLASEKIGGRVRSSSQMQRFQDAVAYCNLGDLGFSVLSFLSSGCILRQLNYTLVSLIPEILKTVSHVSAPGNCIINMVPLLGQLISDNSTVASKDGKLKNPALVSYAANLQLEAYINAHRSTQNQPQPL</sequence>
<feature type="compositionally biased region" description="Basic residues" evidence="1">
    <location>
        <begin position="97"/>
        <end position="106"/>
    </location>
</feature>
<gene>
    <name evidence="2" type="ORF">D8674_028955</name>
</gene>
<feature type="compositionally biased region" description="Polar residues" evidence="1">
    <location>
        <begin position="108"/>
        <end position="119"/>
    </location>
</feature>
<comment type="caution">
    <text evidence="2">The sequence shown here is derived from an EMBL/GenBank/DDBJ whole genome shotgun (WGS) entry which is preliminary data.</text>
</comment>